<proteinExistence type="predicted"/>
<dbReference type="EMBL" id="JACHEH010000002">
    <property type="protein sequence ID" value="MBB6167115.1"/>
    <property type="molecule type" value="Genomic_DNA"/>
</dbReference>
<dbReference type="AlphaFoldDB" id="A0A841K492"/>
<evidence type="ECO:0000313" key="1">
    <source>
        <dbReference type="EMBL" id="MBB6167115.1"/>
    </source>
</evidence>
<dbReference type="Proteomes" id="UP000588017">
    <property type="component" value="Unassembled WGS sequence"/>
</dbReference>
<protein>
    <submittedName>
        <fullName evidence="1">Uncharacterized protein</fullName>
    </submittedName>
</protein>
<sequence length="44" mass="4934">MPRTIEASLLVKLYPLALLRLMSTPSVTVVFHYYNFGLFSISSG</sequence>
<gene>
    <name evidence="1" type="ORF">HNQ73_000733</name>
</gene>
<reference evidence="1 2" key="1">
    <citation type="submission" date="2020-08" db="EMBL/GenBank/DDBJ databases">
        <title>Genomic Encyclopedia of Type Strains, Phase IV (KMG-IV): sequencing the most valuable type-strain genomes for metagenomic binning, comparative biology and taxonomic classification.</title>
        <authorList>
            <person name="Goeker M."/>
        </authorList>
    </citation>
    <scope>NUCLEOTIDE SEQUENCE [LARGE SCALE GENOMIC DNA]</scope>
    <source>
        <strain evidence="1 2">DSM 101465</strain>
    </source>
</reference>
<comment type="caution">
    <text evidence="1">The sequence shown here is derived from an EMBL/GenBank/DDBJ whole genome shotgun (WGS) entry which is preliminary data.</text>
</comment>
<name>A0A841K492_9HYPH</name>
<evidence type="ECO:0000313" key="2">
    <source>
        <dbReference type="Proteomes" id="UP000588017"/>
    </source>
</evidence>
<accession>A0A841K492</accession>
<organism evidence="1 2">
    <name type="scientific">Chelatococcus composti</name>
    <dbReference type="NCBI Taxonomy" id="1743235"/>
    <lineage>
        <taxon>Bacteria</taxon>
        <taxon>Pseudomonadati</taxon>
        <taxon>Pseudomonadota</taxon>
        <taxon>Alphaproteobacteria</taxon>
        <taxon>Hyphomicrobiales</taxon>
        <taxon>Chelatococcaceae</taxon>
        <taxon>Chelatococcus</taxon>
    </lineage>
</organism>
<keyword evidence="2" id="KW-1185">Reference proteome</keyword>